<sequence length="607" mass="66192">MQRTFLMIELNPVPTIPALEADNAIDLVKLGHSALQTYICYPGIETGEGDLINLNWRGCAHDGAVVDELIAPIEVKVVDLTPEGVLAQIENKTLTDLDQGWVFYSYSVKKAAEPDYGDESRRLFFYVGKRPRISADLPVLQIKESHDLHYDLNTGSRAQPTVMLVPYQAMAAGDVVTLHCRRFNADGRELLPPIAKDTSVKAVHVGKPLALPLTRSDLLRVDGGRVEISYGIQYADTSLEKTVSASQTLQLLPPPTALLPALTIVGHGGGPINPVHFPEGLPVRIEGYPGMSMGDDVLCHVHSDASAVEPLVLPIRVDASTLDKGFIDSRIDPQWLLANNGQVISLQYQFAWIGSAGSSLEHAVTIREPLELEMPIVAGARPGQEPVEGEGELEVLNLSVTGVDVRIDSRYGANDKVEVFWAGYGTTGYARVDTPTAPDSKTFNIAPQFIPANLGKTVQVYYCVTPAGESVAIKSPVYGLRVLAIALDYYLSIQSRQAQQTNGRILLSKIPAEGELFSLRAWVYMREGHTVNAMMTGKDINNQPLTLPLFNDYRVTAADVANKQVSTHVSAAILRQFQTGPVTVQVSVIYEPGAETNYREARFTLEA</sequence>
<evidence type="ECO:0000313" key="1">
    <source>
        <dbReference type="EMBL" id="SEC52134.1"/>
    </source>
</evidence>
<organism evidence="1 2">
    <name type="scientific">Pseudomonas taetrolens</name>
    <dbReference type="NCBI Taxonomy" id="47884"/>
    <lineage>
        <taxon>Bacteria</taxon>
        <taxon>Pseudomonadati</taxon>
        <taxon>Pseudomonadota</taxon>
        <taxon>Gammaproteobacteria</taxon>
        <taxon>Pseudomonadales</taxon>
        <taxon>Pseudomonadaceae</taxon>
        <taxon>Pseudomonas</taxon>
    </lineage>
</organism>
<evidence type="ECO:0008006" key="3">
    <source>
        <dbReference type="Google" id="ProtNLM"/>
    </source>
</evidence>
<proteinExistence type="predicted"/>
<dbReference type="Proteomes" id="UP000183155">
    <property type="component" value="Unassembled WGS sequence"/>
</dbReference>
<reference evidence="1 2" key="1">
    <citation type="submission" date="2016-10" db="EMBL/GenBank/DDBJ databases">
        <authorList>
            <person name="Varghese N."/>
            <person name="Submissions S."/>
        </authorList>
    </citation>
    <scope>NUCLEOTIDE SEQUENCE [LARGE SCALE GENOMIC DNA]</scope>
    <source>
        <strain evidence="1 2">BS3652</strain>
    </source>
</reference>
<evidence type="ECO:0000313" key="2">
    <source>
        <dbReference type="Proteomes" id="UP000183155"/>
    </source>
</evidence>
<keyword evidence="2" id="KW-1185">Reference proteome</keyword>
<accession>A0A1H4T7K3</accession>
<protein>
    <recommendedName>
        <fullName evidence="3">Ig-like domain-containing protein</fullName>
    </recommendedName>
</protein>
<dbReference type="EMBL" id="FNRS01000001">
    <property type="protein sequence ID" value="SEC52134.1"/>
    <property type="molecule type" value="Genomic_DNA"/>
</dbReference>
<gene>
    <name evidence="1" type="ORF">SAMN04490203_2572</name>
</gene>
<name>A0A1H4T7K3_PSETA</name>
<comment type="caution">
    <text evidence="1">The sequence shown here is derived from an EMBL/GenBank/DDBJ whole genome shotgun (WGS) entry which is preliminary data.</text>
</comment>